<dbReference type="PANTHER" id="PTHR13598">
    <property type="entry name" value="AT07567P-RELATED"/>
    <property type="match status" value="1"/>
</dbReference>
<keyword evidence="10" id="KW-1185">Reference proteome</keyword>
<name>A0A177B9H3_9BILA</name>
<evidence type="ECO:0000256" key="7">
    <source>
        <dbReference type="ARBA" id="ARBA00023242"/>
    </source>
</evidence>
<keyword evidence="3 8" id="KW-0812">Transmembrane</keyword>
<organism evidence="9 10">
    <name type="scientific">Intoshia linei</name>
    <dbReference type="NCBI Taxonomy" id="1819745"/>
    <lineage>
        <taxon>Eukaryota</taxon>
        <taxon>Metazoa</taxon>
        <taxon>Spiralia</taxon>
        <taxon>Lophotrochozoa</taxon>
        <taxon>Mesozoa</taxon>
        <taxon>Orthonectida</taxon>
        <taxon>Rhopaluridae</taxon>
        <taxon>Intoshia</taxon>
    </lineage>
</organism>
<evidence type="ECO:0000256" key="5">
    <source>
        <dbReference type="ARBA" id="ARBA00022989"/>
    </source>
</evidence>
<dbReference type="OrthoDB" id="6429341at2759"/>
<comment type="caution">
    <text evidence="9">The sequence shown here is derived from an EMBL/GenBank/DDBJ whole genome shotgun (WGS) entry which is preliminary data.</text>
</comment>
<evidence type="ECO:0000256" key="3">
    <source>
        <dbReference type="ARBA" id="ARBA00022692"/>
    </source>
</evidence>
<keyword evidence="5 8" id="KW-1133">Transmembrane helix</keyword>
<evidence type="ECO:0000256" key="2">
    <source>
        <dbReference type="ARBA" id="ARBA00005748"/>
    </source>
</evidence>
<dbReference type="Proteomes" id="UP000078046">
    <property type="component" value="Unassembled WGS sequence"/>
</dbReference>
<dbReference type="EMBL" id="LWCA01000189">
    <property type="protein sequence ID" value="OAF70084.1"/>
    <property type="molecule type" value="Genomic_DNA"/>
</dbReference>
<keyword evidence="6 8" id="KW-0472">Membrane</keyword>
<comment type="similarity">
    <text evidence="2">Belongs to the NEMP family.</text>
</comment>
<reference evidence="9 10" key="1">
    <citation type="submission" date="2016-04" db="EMBL/GenBank/DDBJ databases">
        <title>The genome of Intoshia linei affirms orthonectids as highly simplified spiralians.</title>
        <authorList>
            <person name="Mikhailov K.V."/>
            <person name="Slusarev G.S."/>
            <person name="Nikitin M.A."/>
            <person name="Logacheva M.D."/>
            <person name="Penin A."/>
            <person name="Aleoshin V."/>
            <person name="Panchin Y.V."/>
        </authorList>
    </citation>
    <scope>NUCLEOTIDE SEQUENCE [LARGE SCALE GENOMIC DNA]</scope>
    <source>
        <strain evidence="9">Intl2013</strain>
        <tissue evidence="9">Whole animal</tissue>
    </source>
</reference>
<comment type="subcellular location">
    <subcellularLocation>
        <location evidence="1">Nucleus inner membrane</location>
        <topology evidence="1">Multi-pass membrane protein</topology>
        <orientation evidence="1">Nucleoplasmic side</orientation>
    </subcellularLocation>
</comment>
<evidence type="ECO:0000313" key="9">
    <source>
        <dbReference type="EMBL" id="OAF70084.1"/>
    </source>
</evidence>
<dbReference type="Pfam" id="PF10225">
    <property type="entry name" value="NEMP"/>
    <property type="match status" value="1"/>
</dbReference>
<gene>
    <name evidence="9" type="ORF">A3Q56_02144</name>
</gene>
<sequence>MRLDTIFYVVVYTFPILLNCEKLSNAKDVKIYNIKQGFIFTQRTKNEINLNIFCFEGVNKNVSQLWTTFKLNCNFKDDFKIFENSNESAVYDMYHSSLSSFFNINIFKKNNIIMKPHSKWCVGVVAFESYQCGFKTIHIDLYLFISFVIGLVLLVYSAHLSRRPSKMPIKTFLTFDEYQMEAEEKTKEELEKLRQHCKDMKINSWDIIGKINDPKALMTDRKPHLSEGNIQRVFMMRLNNNHEIVGKCFSDEKSLSFDGPDGYAFYWHDVRKESLEKHKRQSRGGIIMKEWDSISPDTLKKLVDSLNGRIFKLRFASFVTGDSHISEEEYLNYSSYQFYSSDCEDNSENTTYSSNDYPHSNQNL</sequence>
<dbReference type="PANTHER" id="PTHR13598:SF1">
    <property type="entry name" value="AT07567P-RELATED"/>
    <property type="match status" value="1"/>
</dbReference>
<proteinExistence type="inferred from homology"/>
<keyword evidence="7" id="KW-0539">Nucleus</keyword>
<keyword evidence="4" id="KW-0732">Signal</keyword>
<evidence type="ECO:0000256" key="1">
    <source>
        <dbReference type="ARBA" id="ARBA00004575"/>
    </source>
</evidence>
<evidence type="ECO:0000313" key="10">
    <source>
        <dbReference type="Proteomes" id="UP000078046"/>
    </source>
</evidence>
<accession>A0A177B9H3</accession>
<evidence type="ECO:0000256" key="6">
    <source>
        <dbReference type="ARBA" id="ARBA00023136"/>
    </source>
</evidence>
<dbReference type="InterPro" id="IPR019358">
    <property type="entry name" value="NEMP_fam"/>
</dbReference>
<evidence type="ECO:0000256" key="8">
    <source>
        <dbReference type="SAM" id="Phobius"/>
    </source>
</evidence>
<evidence type="ECO:0000256" key="4">
    <source>
        <dbReference type="ARBA" id="ARBA00022729"/>
    </source>
</evidence>
<feature type="transmembrane region" description="Helical" evidence="8">
    <location>
        <begin position="141"/>
        <end position="160"/>
    </location>
</feature>
<dbReference type="GO" id="GO:0005637">
    <property type="term" value="C:nuclear inner membrane"/>
    <property type="evidence" value="ECO:0007669"/>
    <property type="project" value="UniProtKB-SubCell"/>
</dbReference>
<protein>
    <submittedName>
        <fullName evidence="9">Uncharacterized protein</fullName>
    </submittedName>
</protein>
<dbReference type="AlphaFoldDB" id="A0A177B9H3"/>